<name>A0A7W8J675_9BACT</name>
<sequence>MKIFFNLDFQKRWGTFSIYEKFEHLIIFSADSHHRSYRGGGYLTGDSDYKTLDKQISDLESTIQGKHDIGSKFTDLRDRIAPFLKRQKEHERR</sequence>
<evidence type="ECO:0000313" key="2">
    <source>
        <dbReference type="Proteomes" id="UP000569092"/>
    </source>
</evidence>
<proteinExistence type="predicted"/>
<evidence type="ECO:0000313" key="1">
    <source>
        <dbReference type="EMBL" id="MBB5343387.1"/>
    </source>
</evidence>
<reference evidence="1 2" key="1">
    <citation type="submission" date="2020-08" db="EMBL/GenBank/DDBJ databases">
        <title>Genomic Encyclopedia of Type Strains, Phase IV (KMG-V): Genome sequencing to study the core and pangenomes of soil and plant-associated prokaryotes.</title>
        <authorList>
            <person name="Whitman W."/>
        </authorList>
    </citation>
    <scope>NUCLEOTIDE SEQUENCE [LARGE SCALE GENOMIC DNA]</scope>
    <source>
        <strain evidence="1 2">M8US30</strain>
    </source>
</reference>
<accession>A0A7W8J675</accession>
<dbReference type="AlphaFoldDB" id="A0A7W8J675"/>
<dbReference type="Proteomes" id="UP000569092">
    <property type="component" value="Unassembled WGS sequence"/>
</dbReference>
<dbReference type="EMBL" id="JACHDZ010000002">
    <property type="protein sequence ID" value="MBB5343387.1"/>
    <property type="molecule type" value="Genomic_DNA"/>
</dbReference>
<comment type="caution">
    <text evidence="1">The sequence shown here is derived from an EMBL/GenBank/DDBJ whole genome shotgun (WGS) entry which is preliminary data.</text>
</comment>
<protein>
    <submittedName>
        <fullName evidence="1">Uncharacterized protein</fullName>
    </submittedName>
</protein>
<organism evidence="1 2">
    <name type="scientific">Tunturiibacter lichenicola</name>
    <dbReference type="NCBI Taxonomy" id="2051959"/>
    <lineage>
        <taxon>Bacteria</taxon>
        <taxon>Pseudomonadati</taxon>
        <taxon>Acidobacteriota</taxon>
        <taxon>Terriglobia</taxon>
        <taxon>Terriglobales</taxon>
        <taxon>Acidobacteriaceae</taxon>
        <taxon>Tunturiibacter</taxon>
    </lineage>
</organism>
<gene>
    <name evidence="1" type="ORF">HDF10_001362</name>
</gene>